<evidence type="ECO:0000256" key="2">
    <source>
        <dbReference type="ARBA" id="ARBA00022692"/>
    </source>
</evidence>
<feature type="transmembrane region" description="Helical" evidence="5">
    <location>
        <begin position="107"/>
        <end position="134"/>
    </location>
</feature>
<dbReference type="AlphaFoldDB" id="A0A1X2GI81"/>
<dbReference type="Gene3D" id="1.20.1740.10">
    <property type="entry name" value="Amino acid/polyamine transporter I"/>
    <property type="match status" value="1"/>
</dbReference>
<proteinExistence type="predicted"/>
<feature type="transmembrane region" description="Helical" evidence="5">
    <location>
        <begin position="205"/>
        <end position="223"/>
    </location>
</feature>
<dbReference type="Proteomes" id="UP000242146">
    <property type="component" value="Unassembled WGS sequence"/>
</dbReference>
<reference evidence="6 7" key="1">
    <citation type="submission" date="2016-07" db="EMBL/GenBank/DDBJ databases">
        <title>Pervasive Adenine N6-methylation of Active Genes in Fungi.</title>
        <authorList>
            <consortium name="DOE Joint Genome Institute"/>
            <person name="Mondo S.J."/>
            <person name="Dannebaum R.O."/>
            <person name="Kuo R.C."/>
            <person name="Labutti K."/>
            <person name="Haridas S."/>
            <person name="Kuo A."/>
            <person name="Salamov A."/>
            <person name="Ahrendt S.R."/>
            <person name="Lipzen A."/>
            <person name="Sullivan W."/>
            <person name="Andreopoulos W.B."/>
            <person name="Clum A."/>
            <person name="Lindquist E."/>
            <person name="Daum C."/>
            <person name="Ramamoorthy G.K."/>
            <person name="Gryganskyi A."/>
            <person name="Culley D."/>
            <person name="Magnuson J.K."/>
            <person name="James T.Y."/>
            <person name="O'Malley M.A."/>
            <person name="Stajich J.E."/>
            <person name="Spatafora J.W."/>
            <person name="Visel A."/>
            <person name="Grigoriev I.V."/>
        </authorList>
    </citation>
    <scope>NUCLEOTIDE SEQUENCE [LARGE SCALE GENOMIC DNA]</scope>
    <source>
        <strain evidence="6 7">NRRL 3301</strain>
    </source>
</reference>
<dbReference type="Pfam" id="PF13520">
    <property type="entry name" value="AA_permease_2"/>
    <property type="match status" value="1"/>
</dbReference>
<feature type="transmembrane region" description="Helical" evidence="5">
    <location>
        <begin position="436"/>
        <end position="456"/>
    </location>
</feature>
<keyword evidence="4 5" id="KW-0472">Membrane</keyword>
<feature type="transmembrane region" description="Helical" evidence="5">
    <location>
        <begin position="468"/>
        <end position="490"/>
    </location>
</feature>
<evidence type="ECO:0000256" key="1">
    <source>
        <dbReference type="ARBA" id="ARBA00004141"/>
    </source>
</evidence>
<feature type="transmembrane region" description="Helical" evidence="5">
    <location>
        <begin position="230"/>
        <end position="253"/>
    </location>
</feature>
<dbReference type="EMBL" id="MCGT01000013">
    <property type="protein sequence ID" value="ORX54474.1"/>
    <property type="molecule type" value="Genomic_DNA"/>
</dbReference>
<evidence type="ECO:0008006" key="8">
    <source>
        <dbReference type="Google" id="ProtNLM"/>
    </source>
</evidence>
<dbReference type="STRING" id="101127.A0A1X2GI81"/>
<feature type="transmembrane region" description="Helical" evidence="5">
    <location>
        <begin position="496"/>
        <end position="515"/>
    </location>
</feature>
<feature type="transmembrane region" description="Helical" evidence="5">
    <location>
        <begin position="409"/>
        <end position="430"/>
    </location>
</feature>
<dbReference type="OrthoDB" id="1718410at2759"/>
<keyword evidence="7" id="KW-1185">Reference proteome</keyword>
<keyword evidence="3 5" id="KW-1133">Transmembrane helix</keyword>
<name>A0A1X2GI81_9FUNG</name>
<evidence type="ECO:0000256" key="4">
    <source>
        <dbReference type="ARBA" id="ARBA00023136"/>
    </source>
</evidence>
<comment type="subcellular location">
    <subcellularLocation>
        <location evidence="1">Membrane</location>
        <topology evidence="1">Multi-pass membrane protein</topology>
    </subcellularLocation>
</comment>
<sequence length="672" mass="74196">MSKSVIGHAGSIEIAIDEQPPPSFAESEFHQIRHRQQDRRHPTMLKHTSTPSRYPHLSNSWEFAGWGNTYYMELEEDDKDHQALSPHHLLGQFRAMSISGNDLFASVFYFLGPVVVQAGIYAPVSMLLVAFLMYPVKRMMTEVITAVPLNGGTYNAMLHTTSKAIAAIAACFSILDYLATCGVSASSSTAYLASQVTLPEPLSTFTLALIILIAFGLICLLGIRESSSVSLAICVLHLVTMAILLVACIVQWVRIGNVTLLANWHLSNTAGAGAALSVFRGFCSGLLGVTGIEAAENIVQDMKPETFPKVMNNMYLFLLLFNAPITFLALVLVPLNDVQANPASATSVLAMYATPGQSWLPILVLIDAVIVLCAGVLTGMIGAIGLVHRLASDRILPSFLLKKNRWTGSYQYITLLFLALNVVLCCVVRGDATSLSGVFAVAILGVLTMYCLANVLMKYKRGRLRRILRVNVSTAIFSLLTLVMALVSNIVFDPPIAAYFLIYFAFVVLVVMTLFKRGVLLKLAYWLVDQIGTIATLSPLAGYTARRLENQILSLRQQPTVYFVSTDEPHILNKAILYVQHNEDSSHIKFIHLYERVQDIPEQLETNHRLLDEVYPKIQLDLVFIQGQFNPDTIGRISRQLNIDKTFMFISCPGPDFPYTIGELDGVRIIML</sequence>
<accession>A0A1X2GI81</accession>
<dbReference type="PANTHER" id="PTHR43243:SF11">
    <property type="entry name" value="AMINO ACID PERMEASE_ SLC12A DOMAIN-CONTAINING PROTEIN"/>
    <property type="match status" value="1"/>
</dbReference>
<feature type="transmembrane region" description="Helical" evidence="5">
    <location>
        <begin position="164"/>
        <end position="185"/>
    </location>
</feature>
<evidence type="ECO:0000313" key="7">
    <source>
        <dbReference type="Proteomes" id="UP000242146"/>
    </source>
</evidence>
<evidence type="ECO:0000313" key="6">
    <source>
        <dbReference type="EMBL" id="ORX54474.1"/>
    </source>
</evidence>
<dbReference type="GO" id="GO:0015171">
    <property type="term" value="F:amino acid transmembrane transporter activity"/>
    <property type="evidence" value="ECO:0007669"/>
    <property type="project" value="TreeGrafter"/>
</dbReference>
<dbReference type="GO" id="GO:0016020">
    <property type="term" value="C:membrane"/>
    <property type="evidence" value="ECO:0007669"/>
    <property type="project" value="UniProtKB-SubCell"/>
</dbReference>
<keyword evidence="2 5" id="KW-0812">Transmembrane</keyword>
<dbReference type="PANTHER" id="PTHR43243">
    <property type="entry name" value="INNER MEMBRANE TRANSPORTER YGJI-RELATED"/>
    <property type="match status" value="1"/>
</dbReference>
<feature type="transmembrane region" description="Helical" evidence="5">
    <location>
        <begin position="315"/>
        <end position="335"/>
    </location>
</feature>
<organism evidence="6 7">
    <name type="scientific">Hesseltinella vesiculosa</name>
    <dbReference type="NCBI Taxonomy" id="101127"/>
    <lineage>
        <taxon>Eukaryota</taxon>
        <taxon>Fungi</taxon>
        <taxon>Fungi incertae sedis</taxon>
        <taxon>Mucoromycota</taxon>
        <taxon>Mucoromycotina</taxon>
        <taxon>Mucoromycetes</taxon>
        <taxon>Mucorales</taxon>
        <taxon>Cunninghamellaceae</taxon>
        <taxon>Hesseltinella</taxon>
    </lineage>
</organism>
<protein>
    <recommendedName>
        <fullName evidence="8">Amino acid permease/ SLC12A domain-containing protein</fullName>
    </recommendedName>
</protein>
<gene>
    <name evidence="6" type="ORF">DM01DRAFT_1305080</name>
</gene>
<dbReference type="InterPro" id="IPR002293">
    <property type="entry name" value="AA/rel_permease1"/>
</dbReference>
<evidence type="ECO:0000256" key="5">
    <source>
        <dbReference type="SAM" id="Phobius"/>
    </source>
</evidence>
<feature type="transmembrane region" description="Helical" evidence="5">
    <location>
        <begin position="273"/>
        <end position="295"/>
    </location>
</feature>
<evidence type="ECO:0000256" key="3">
    <source>
        <dbReference type="ARBA" id="ARBA00022989"/>
    </source>
</evidence>
<comment type="caution">
    <text evidence="6">The sequence shown here is derived from an EMBL/GenBank/DDBJ whole genome shotgun (WGS) entry which is preliminary data.</text>
</comment>
<feature type="transmembrane region" description="Helical" evidence="5">
    <location>
        <begin position="359"/>
        <end position="388"/>
    </location>
</feature>